<dbReference type="GO" id="GO:0005737">
    <property type="term" value="C:cytoplasm"/>
    <property type="evidence" value="ECO:0007669"/>
    <property type="project" value="TreeGrafter"/>
</dbReference>
<dbReference type="InterPro" id="IPR022653">
    <property type="entry name" value="De-COase2_pyr-phos_BS"/>
</dbReference>
<reference evidence="11 12" key="1">
    <citation type="submission" date="2016-01" db="EMBL/GenBank/DDBJ databases">
        <title>Amycolatopsis coloradensis genome sequencing and assembly.</title>
        <authorList>
            <person name="Mayilraj S."/>
        </authorList>
    </citation>
    <scope>NUCLEOTIDE SEQUENCE [LARGE SCALE GENOMIC DNA]</scope>
    <source>
        <strain evidence="11 12">DSM 44225</strain>
    </source>
</reference>
<dbReference type="Gene3D" id="3.20.20.10">
    <property type="entry name" value="Alanine racemase"/>
    <property type="match status" value="1"/>
</dbReference>
<organism evidence="11 12">
    <name type="scientific">Amycolatopsis coloradensis</name>
    <dbReference type="NCBI Taxonomy" id="76021"/>
    <lineage>
        <taxon>Bacteria</taxon>
        <taxon>Bacillati</taxon>
        <taxon>Actinomycetota</taxon>
        <taxon>Actinomycetes</taxon>
        <taxon>Pseudonocardiales</taxon>
        <taxon>Pseudonocardiaceae</taxon>
        <taxon>Amycolatopsis</taxon>
    </lineage>
</organism>
<dbReference type="InterPro" id="IPR022644">
    <property type="entry name" value="De-COase2_N"/>
</dbReference>
<dbReference type="PRINTS" id="PR01182">
    <property type="entry name" value="ORNDCRBXLASE"/>
</dbReference>
<comment type="cofactor">
    <cofactor evidence="1 9">
        <name>pyridoxal 5'-phosphate</name>
        <dbReference type="ChEBI" id="CHEBI:597326"/>
    </cofactor>
</comment>
<dbReference type="GO" id="GO:0033387">
    <property type="term" value="P:putrescine biosynthetic process from arginine, via ornithine"/>
    <property type="evidence" value="ECO:0007669"/>
    <property type="project" value="TreeGrafter"/>
</dbReference>
<dbReference type="InterPro" id="IPR002433">
    <property type="entry name" value="Orn_de-COase"/>
</dbReference>
<dbReference type="EC" id="4.1.1.17" evidence="7"/>
<sequence>MTESLNRIRAFLADREPPTPCLVVDTDLVAERAAAVSAAFPDALIRYAVKANPTPGVLDAVLSAGAGFDVASTGEIELCLSRGARAAELAYGNTIKKPADIAFAYARGVREFTTDSAGDLANLAEHAPGSLVSVRLLTGGPDSVTPFGHKFGCEQAVAATLLRQAADAGLRPGIAFHVGSQQPDPAAWEIGIATAAKVAAEAGVGLARLNIGGGFATEHREAVPSLADYAAVIHAALERHLPGPGPELMLEPGRVIVADAGLIRAEVVLVTTRAAADERRWVYLDVGRYNGMAECENEAVAYRLEPVGVKGPEGPVVLAGPTCDGDDVLYQRTPCALPMSLQAGDRLDIPGTGAYTASYSSIAFNGIEPLRTYCVGRFADDG</sequence>
<dbReference type="SUPFAM" id="SSF51419">
    <property type="entry name" value="PLP-binding barrel"/>
    <property type="match status" value="1"/>
</dbReference>
<evidence type="ECO:0000256" key="2">
    <source>
        <dbReference type="ARBA" id="ARBA00008872"/>
    </source>
</evidence>
<evidence type="ECO:0000256" key="8">
    <source>
        <dbReference type="ARBA" id="ARBA00049127"/>
    </source>
</evidence>
<evidence type="ECO:0000256" key="5">
    <source>
        <dbReference type="ARBA" id="ARBA00023239"/>
    </source>
</evidence>
<dbReference type="PANTHER" id="PTHR11482">
    <property type="entry name" value="ARGININE/DIAMINOPIMELATE/ORNITHINE DECARBOXYLASE"/>
    <property type="match status" value="1"/>
</dbReference>
<comment type="pathway">
    <text evidence="6">Amine and polyamine biosynthesis; putrescine biosynthesis via L-ornithine pathway; putrescine from L-ornithine: step 1/1.</text>
</comment>
<dbReference type="PROSITE" id="PS00878">
    <property type="entry name" value="ODR_DC_2_1"/>
    <property type="match status" value="1"/>
</dbReference>
<dbReference type="AlphaFoldDB" id="A0A1R0KTL8"/>
<accession>A0A1R0KTL8</accession>
<dbReference type="PANTHER" id="PTHR11482:SF6">
    <property type="entry name" value="ORNITHINE DECARBOXYLASE 1-RELATED"/>
    <property type="match status" value="1"/>
</dbReference>
<comment type="catalytic activity">
    <reaction evidence="8">
        <text>L-ornithine + H(+) = putrescine + CO2</text>
        <dbReference type="Rhea" id="RHEA:22964"/>
        <dbReference type="ChEBI" id="CHEBI:15378"/>
        <dbReference type="ChEBI" id="CHEBI:16526"/>
        <dbReference type="ChEBI" id="CHEBI:46911"/>
        <dbReference type="ChEBI" id="CHEBI:326268"/>
        <dbReference type="EC" id="4.1.1.17"/>
    </reaction>
</comment>
<evidence type="ECO:0000313" key="11">
    <source>
        <dbReference type="EMBL" id="OLZ51362.1"/>
    </source>
</evidence>
<dbReference type="EMBL" id="MQUQ01000008">
    <property type="protein sequence ID" value="OLZ51362.1"/>
    <property type="molecule type" value="Genomic_DNA"/>
</dbReference>
<comment type="caution">
    <text evidence="11">The sequence shown here is derived from an EMBL/GenBank/DDBJ whole genome shotgun (WGS) entry which is preliminary data.</text>
</comment>
<evidence type="ECO:0000256" key="1">
    <source>
        <dbReference type="ARBA" id="ARBA00001933"/>
    </source>
</evidence>
<keyword evidence="12" id="KW-1185">Reference proteome</keyword>
<evidence type="ECO:0000259" key="10">
    <source>
        <dbReference type="Pfam" id="PF02784"/>
    </source>
</evidence>
<dbReference type="FunFam" id="3.20.20.10:FF:000008">
    <property type="entry name" value="Ornithine decarboxylase"/>
    <property type="match status" value="1"/>
</dbReference>
<feature type="modified residue" description="N6-(pyridoxal phosphate)lysine" evidence="9">
    <location>
        <position position="50"/>
    </location>
</feature>
<dbReference type="RefSeq" id="WP_076161621.1">
    <property type="nucleotide sequence ID" value="NZ_JBEZVB010000154.1"/>
</dbReference>
<dbReference type="InterPro" id="IPR009006">
    <property type="entry name" value="Ala_racemase/Decarboxylase_C"/>
</dbReference>
<dbReference type="Pfam" id="PF02784">
    <property type="entry name" value="Orn_Arg_deC_N"/>
    <property type="match status" value="1"/>
</dbReference>
<dbReference type="CDD" id="cd00622">
    <property type="entry name" value="PLPDE_III_ODC"/>
    <property type="match status" value="1"/>
</dbReference>
<dbReference type="Proteomes" id="UP000187486">
    <property type="component" value="Unassembled WGS sequence"/>
</dbReference>
<keyword evidence="5" id="KW-0456">Lyase</keyword>
<evidence type="ECO:0000313" key="12">
    <source>
        <dbReference type="Proteomes" id="UP000187486"/>
    </source>
</evidence>
<feature type="active site" description="Proton donor" evidence="9">
    <location>
        <position position="323"/>
    </location>
</feature>
<proteinExistence type="inferred from homology"/>
<feature type="domain" description="Orn/DAP/Arg decarboxylase 2 N-terminal" evidence="10">
    <location>
        <begin position="29"/>
        <end position="258"/>
    </location>
</feature>
<dbReference type="OrthoDB" id="9802241at2"/>
<keyword evidence="4 9" id="KW-0663">Pyridoxal phosphate</keyword>
<dbReference type="GO" id="GO:0004586">
    <property type="term" value="F:ornithine decarboxylase activity"/>
    <property type="evidence" value="ECO:0007669"/>
    <property type="project" value="UniProtKB-EC"/>
</dbReference>
<dbReference type="InterPro" id="IPR000183">
    <property type="entry name" value="Orn/DAP/Arg_de-COase"/>
</dbReference>
<evidence type="ECO:0000256" key="4">
    <source>
        <dbReference type="ARBA" id="ARBA00022898"/>
    </source>
</evidence>
<dbReference type="InterPro" id="IPR029066">
    <property type="entry name" value="PLP-binding_barrel"/>
</dbReference>
<name>A0A1R0KTL8_9PSEU</name>
<evidence type="ECO:0000256" key="7">
    <source>
        <dbReference type="ARBA" id="ARBA00034138"/>
    </source>
</evidence>
<dbReference type="PRINTS" id="PR01179">
    <property type="entry name" value="ODADCRBXLASE"/>
</dbReference>
<evidence type="ECO:0000256" key="6">
    <source>
        <dbReference type="ARBA" id="ARBA00034115"/>
    </source>
</evidence>
<evidence type="ECO:0000256" key="9">
    <source>
        <dbReference type="PIRSR" id="PIRSR600183-50"/>
    </source>
</evidence>
<dbReference type="Gene3D" id="2.40.37.10">
    <property type="entry name" value="Lyase, Ornithine Decarboxylase, Chain A, domain 1"/>
    <property type="match status" value="1"/>
</dbReference>
<protein>
    <recommendedName>
        <fullName evidence="7">ornithine decarboxylase</fullName>
        <ecNumber evidence="7">4.1.1.17</ecNumber>
    </recommendedName>
</protein>
<dbReference type="SUPFAM" id="SSF50621">
    <property type="entry name" value="Alanine racemase C-terminal domain-like"/>
    <property type="match status" value="1"/>
</dbReference>
<keyword evidence="3" id="KW-0210">Decarboxylase</keyword>
<evidence type="ECO:0000256" key="3">
    <source>
        <dbReference type="ARBA" id="ARBA00022793"/>
    </source>
</evidence>
<gene>
    <name evidence="11" type="ORF">BS329_16320</name>
</gene>
<dbReference type="STRING" id="76021.BS329_16320"/>
<comment type="similarity">
    <text evidence="2">Belongs to the Orn/Lys/Arg decarboxylase class-II family.</text>
</comment>